<gene>
    <name evidence="1" type="ORF">AVEN_272470_1</name>
</gene>
<dbReference type="EMBL" id="BGPR01148896">
    <property type="protein sequence ID" value="GBN81446.1"/>
    <property type="molecule type" value="Genomic_DNA"/>
</dbReference>
<dbReference type="AlphaFoldDB" id="A0A4Y2S1H3"/>
<sequence>MFRPLDLSRVGLITYVIRFVWRITGAEPCMELHFLESTPIEHLIGDALIGKILVQLEGMKNPPENMLGQNYDNGAKKRKEQIQVFKQNPEHKFLWHFMYYPSLSLVLIEAPQPCLDAVEFLSPTQHIPQQSSMSASA</sequence>
<keyword evidence="2" id="KW-1185">Reference proteome</keyword>
<comment type="caution">
    <text evidence="1">The sequence shown here is derived from an EMBL/GenBank/DDBJ whole genome shotgun (WGS) entry which is preliminary data.</text>
</comment>
<accession>A0A4Y2S1H3</accession>
<dbReference type="Proteomes" id="UP000499080">
    <property type="component" value="Unassembled WGS sequence"/>
</dbReference>
<evidence type="ECO:0000313" key="2">
    <source>
        <dbReference type="Proteomes" id="UP000499080"/>
    </source>
</evidence>
<evidence type="ECO:0000313" key="1">
    <source>
        <dbReference type="EMBL" id="GBN81446.1"/>
    </source>
</evidence>
<organism evidence="1 2">
    <name type="scientific">Araneus ventricosus</name>
    <name type="common">Orbweaver spider</name>
    <name type="synonym">Epeira ventricosa</name>
    <dbReference type="NCBI Taxonomy" id="182803"/>
    <lineage>
        <taxon>Eukaryota</taxon>
        <taxon>Metazoa</taxon>
        <taxon>Ecdysozoa</taxon>
        <taxon>Arthropoda</taxon>
        <taxon>Chelicerata</taxon>
        <taxon>Arachnida</taxon>
        <taxon>Araneae</taxon>
        <taxon>Araneomorphae</taxon>
        <taxon>Entelegynae</taxon>
        <taxon>Araneoidea</taxon>
        <taxon>Araneidae</taxon>
        <taxon>Araneus</taxon>
    </lineage>
</organism>
<protein>
    <submittedName>
        <fullName evidence="1">Uncharacterized protein</fullName>
    </submittedName>
</protein>
<name>A0A4Y2S1H3_ARAVE</name>
<reference evidence="1 2" key="1">
    <citation type="journal article" date="2019" name="Sci. Rep.">
        <title>Orb-weaving spider Araneus ventricosus genome elucidates the spidroin gene catalogue.</title>
        <authorList>
            <person name="Kono N."/>
            <person name="Nakamura H."/>
            <person name="Ohtoshi R."/>
            <person name="Moran D.A.P."/>
            <person name="Shinohara A."/>
            <person name="Yoshida Y."/>
            <person name="Fujiwara M."/>
            <person name="Mori M."/>
            <person name="Tomita M."/>
            <person name="Arakawa K."/>
        </authorList>
    </citation>
    <scope>NUCLEOTIDE SEQUENCE [LARGE SCALE GENOMIC DNA]</scope>
</reference>
<proteinExistence type="predicted"/>